<accession>A0ABD2YAE7</accession>
<evidence type="ECO:0000313" key="2">
    <source>
        <dbReference type="EMBL" id="KAL3504125.1"/>
    </source>
</evidence>
<reference evidence="2 3" key="1">
    <citation type="submission" date="2024-11" db="EMBL/GenBank/DDBJ databases">
        <title>A near-complete genome assembly of Cinchona calisaya.</title>
        <authorList>
            <person name="Lian D.C."/>
            <person name="Zhao X.W."/>
            <person name="Wei L."/>
        </authorList>
    </citation>
    <scope>NUCLEOTIDE SEQUENCE [LARGE SCALE GENOMIC DNA]</scope>
    <source>
        <tissue evidence="2">Nenye</tissue>
    </source>
</reference>
<dbReference type="PANTHER" id="PTHR37237:SF1">
    <property type="entry name" value="OS02G0567000 PROTEIN"/>
    <property type="match status" value="1"/>
</dbReference>
<dbReference type="AlphaFoldDB" id="A0ABD2YAE7"/>
<keyword evidence="3" id="KW-1185">Reference proteome</keyword>
<dbReference type="Proteomes" id="UP001630127">
    <property type="component" value="Unassembled WGS sequence"/>
</dbReference>
<dbReference type="PANTHER" id="PTHR37237">
    <property type="entry name" value="OS02G0567000 PROTEIN"/>
    <property type="match status" value="1"/>
</dbReference>
<dbReference type="EMBL" id="JBJUIK010000014">
    <property type="protein sequence ID" value="KAL3504125.1"/>
    <property type="molecule type" value="Genomic_DNA"/>
</dbReference>
<proteinExistence type="predicted"/>
<comment type="caution">
    <text evidence="2">The sequence shown here is derived from an EMBL/GenBank/DDBJ whole genome shotgun (WGS) entry which is preliminary data.</text>
</comment>
<sequence>MAMRGVGGPLLCIGDLLSDVGEGDQHPVTGGSHPNRHPPPHSDLDLVPSHLTQLFQENYDQLNKALASTDQSWTALTLKLCTALETGNKLVEFANSHVGFLSEKVEKLERIIKHRDSAVEAAKAVQGSLEQNLLIPHENA</sequence>
<organism evidence="2 3">
    <name type="scientific">Cinchona calisaya</name>
    <dbReference type="NCBI Taxonomy" id="153742"/>
    <lineage>
        <taxon>Eukaryota</taxon>
        <taxon>Viridiplantae</taxon>
        <taxon>Streptophyta</taxon>
        <taxon>Embryophyta</taxon>
        <taxon>Tracheophyta</taxon>
        <taxon>Spermatophyta</taxon>
        <taxon>Magnoliopsida</taxon>
        <taxon>eudicotyledons</taxon>
        <taxon>Gunneridae</taxon>
        <taxon>Pentapetalae</taxon>
        <taxon>asterids</taxon>
        <taxon>lamiids</taxon>
        <taxon>Gentianales</taxon>
        <taxon>Rubiaceae</taxon>
        <taxon>Cinchonoideae</taxon>
        <taxon>Cinchoneae</taxon>
        <taxon>Cinchona</taxon>
    </lineage>
</organism>
<name>A0ABD2YAE7_9GENT</name>
<protein>
    <submittedName>
        <fullName evidence="2">Uncharacterized protein</fullName>
    </submittedName>
</protein>
<feature type="region of interest" description="Disordered" evidence="1">
    <location>
        <begin position="23"/>
        <end position="44"/>
    </location>
</feature>
<evidence type="ECO:0000313" key="3">
    <source>
        <dbReference type="Proteomes" id="UP001630127"/>
    </source>
</evidence>
<evidence type="ECO:0000256" key="1">
    <source>
        <dbReference type="SAM" id="MobiDB-lite"/>
    </source>
</evidence>
<gene>
    <name evidence="2" type="ORF">ACH5RR_033966</name>
</gene>